<name>A0A520MHS6_9GAMM</name>
<sequence>MANSKDIQKVASEIAASSTRSPTAAGRPKASPINPKLVDAINQVFALFQVNYHNQYYSAFGDNTKSENLAKKLWLNKLDHFSSETICGAAEKIIAESEYLPTLHKMLSACRQVGMPAGLPNPRKAYQEACNKRSPKAKQQWSHPAVYLSGRDAGWHMLANEIESKALPAFAEIYQQYCDRVLAGEKLIVDTAASEAELTELPATKKHNQQQLDNLRKLLD</sequence>
<evidence type="ECO:0000256" key="1">
    <source>
        <dbReference type="SAM" id="MobiDB-lite"/>
    </source>
</evidence>
<reference evidence="2 3" key="1">
    <citation type="submission" date="2019-02" db="EMBL/GenBank/DDBJ databases">
        <title>Prokaryotic population dynamics and viral predation in marine succession experiment using metagenomics: the confinement effect.</title>
        <authorList>
            <person name="Haro-Moreno J.M."/>
            <person name="Rodriguez-Valera F."/>
            <person name="Lopez-Perez M."/>
        </authorList>
    </citation>
    <scope>NUCLEOTIDE SEQUENCE [LARGE SCALE GENOMIC DNA]</scope>
    <source>
        <strain evidence="2">MED-G170</strain>
    </source>
</reference>
<accession>A0A520MHS6</accession>
<proteinExistence type="predicted"/>
<comment type="caution">
    <text evidence="2">The sequence shown here is derived from an EMBL/GenBank/DDBJ whole genome shotgun (WGS) entry which is preliminary data.</text>
</comment>
<dbReference type="EMBL" id="SHBP01000003">
    <property type="protein sequence ID" value="RZO20796.1"/>
    <property type="molecule type" value="Genomic_DNA"/>
</dbReference>
<dbReference type="Proteomes" id="UP000315889">
    <property type="component" value="Unassembled WGS sequence"/>
</dbReference>
<dbReference type="GO" id="GO:0006270">
    <property type="term" value="P:DNA replication initiation"/>
    <property type="evidence" value="ECO:0007669"/>
    <property type="project" value="InterPro"/>
</dbReference>
<dbReference type="InterPro" id="IPR009731">
    <property type="entry name" value="P-like"/>
</dbReference>
<evidence type="ECO:0008006" key="4">
    <source>
        <dbReference type="Google" id="ProtNLM"/>
    </source>
</evidence>
<dbReference type="AlphaFoldDB" id="A0A520MHS6"/>
<organism evidence="2 3">
    <name type="scientific">SAR92 clade bacterium</name>
    <dbReference type="NCBI Taxonomy" id="2315479"/>
    <lineage>
        <taxon>Bacteria</taxon>
        <taxon>Pseudomonadati</taxon>
        <taxon>Pseudomonadota</taxon>
        <taxon>Gammaproteobacteria</taxon>
        <taxon>Cellvibrionales</taxon>
        <taxon>Porticoccaceae</taxon>
        <taxon>SAR92 clade</taxon>
    </lineage>
</organism>
<evidence type="ECO:0000313" key="2">
    <source>
        <dbReference type="EMBL" id="RZO20796.1"/>
    </source>
</evidence>
<feature type="region of interest" description="Disordered" evidence="1">
    <location>
        <begin position="12"/>
        <end position="32"/>
    </location>
</feature>
<dbReference type="Pfam" id="PF06992">
    <property type="entry name" value="Phage_lambda_P"/>
    <property type="match status" value="1"/>
</dbReference>
<gene>
    <name evidence="2" type="ORF">EVB03_03545</name>
</gene>
<evidence type="ECO:0000313" key="3">
    <source>
        <dbReference type="Proteomes" id="UP000315889"/>
    </source>
</evidence>
<protein>
    <recommendedName>
        <fullName evidence="4">Replicative helicase inhibitor G39P N-terminal domain-containing protein</fullName>
    </recommendedName>
</protein>